<feature type="transmembrane region" description="Helical" evidence="10">
    <location>
        <begin position="167"/>
        <end position="188"/>
    </location>
</feature>
<name>A0ABD0LIG2_9CAEN</name>
<feature type="transmembrane region" description="Helical" evidence="10">
    <location>
        <begin position="406"/>
        <end position="427"/>
    </location>
</feature>
<evidence type="ECO:0000256" key="7">
    <source>
        <dbReference type="ARBA" id="ARBA00022989"/>
    </source>
</evidence>
<dbReference type="PANTHER" id="PTHR24223">
    <property type="entry name" value="ATP-BINDING CASSETTE SUB-FAMILY C"/>
    <property type="match status" value="1"/>
</dbReference>
<evidence type="ECO:0000256" key="3">
    <source>
        <dbReference type="ARBA" id="ARBA00022692"/>
    </source>
</evidence>
<dbReference type="SUPFAM" id="SSF90123">
    <property type="entry name" value="ABC transporter transmembrane region"/>
    <property type="match status" value="1"/>
</dbReference>
<sequence>MPMTPDTTNYHAFVPQCLFVLWCIDWNHLTTTKWRFGTLRSSCWLCWCTGQQQRASSFLKKYAFFKRSCRLKPPKDLEKTRYIQSYVNLLSKALFWWVTDILILGYKRPLSLSDLGELPKRECAVKHYKKLQLIFEEEKQRAAQNKREPSLTKSYLKAFWKLMLLGALYRLLGDLLAFVGPVCIEYIVNYAYDVKQNKSYANVTMRRHPLVTVDQFFWNGYTLSVVLFFASILQNTFLQNHHFLVVREGVRLRSAVQGMVYSKVLRLSTLALNNGLLTVGQIMNNMSVDATFLMYFFYFVHYIWAVPVQVSITLAILYIKLGISALIGGLFVVVCAPIMYFLGVWMSRMQKKVLVQSDKRVKKVNEVIQGIRVVKLLAWEEAFVNGVETSRTEEIRCLIPHACLKGLMGVIGMAAPVVGAMLTFVLHPLLTDEPLTAGVALSILALFNLLSGPLQLLTLVSAAVANARNQDKFDTVVNIDGDRGSPETLPLRANFNHGDNDSCRSSSIVSCSSVGITAKSHSRQNSGDSLLDVFENRPSSLTRNATSSELLDVKPLTLMRKSSAPVLSTSEGIEYKRRRHHSGVSTGDIEDVTEDMVFLELRNAVEIFFWQLLLASRHQGTHPEKHQHENSHG</sequence>
<dbReference type="FunFam" id="1.20.1560.10:FF:000006">
    <property type="entry name" value="ATP-binding cassette, sub-family C (CFTR/MRP), member 9"/>
    <property type="match status" value="1"/>
</dbReference>
<evidence type="ECO:0000256" key="1">
    <source>
        <dbReference type="ARBA" id="ARBA00009726"/>
    </source>
</evidence>
<evidence type="ECO:0000256" key="9">
    <source>
        <dbReference type="ARBA" id="ARBA00023180"/>
    </source>
</evidence>
<feature type="domain" description="ABC transmembrane type-1" evidence="11">
    <location>
        <begin position="164"/>
        <end position="466"/>
    </location>
</feature>
<keyword evidence="3 10" id="KW-0812">Transmembrane</keyword>
<feature type="transmembrane region" description="Helical" evidence="10">
    <location>
        <begin position="325"/>
        <end position="346"/>
    </location>
</feature>
<dbReference type="AlphaFoldDB" id="A0ABD0LIG2"/>
<feature type="transmembrane region" description="Helical" evidence="10">
    <location>
        <begin position="292"/>
        <end position="319"/>
    </location>
</feature>
<keyword evidence="9" id="KW-0325">Glycoprotein</keyword>
<protein>
    <recommendedName>
        <fullName evidence="11">ABC transmembrane type-1 domain-containing protein</fullName>
    </recommendedName>
</protein>
<evidence type="ECO:0000256" key="4">
    <source>
        <dbReference type="ARBA" id="ARBA00022737"/>
    </source>
</evidence>
<dbReference type="GO" id="GO:0005524">
    <property type="term" value="F:ATP binding"/>
    <property type="evidence" value="ECO:0007669"/>
    <property type="project" value="UniProtKB-KW"/>
</dbReference>
<dbReference type="InterPro" id="IPR036640">
    <property type="entry name" value="ABC1_TM_sf"/>
</dbReference>
<reference evidence="12 13" key="1">
    <citation type="journal article" date="2023" name="Sci. Data">
        <title>Genome assembly of the Korean intertidal mud-creeper Batillaria attramentaria.</title>
        <authorList>
            <person name="Patra A.K."/>
            <person name="Ho P.T."/>
            <person name="Jun S."/>
            <person name="Lee S.J."/>
            <person name="Kim Y."/>
            <person name="Won Y.J."/>
        </authorList>
    </citation>
    <scope>NUCLEOTIDE SEQUENCE [LARGE SCALE GENOMIC DNA]</scope>
    <source>
        <strain evidence="12">Wonlab-2016</strain>
    </source>
</reference>
<dbReference type="PROSITE" id="PS50929">
    <property type="entry name" value="ABC_TM1F"/>
    <property type="match status" value="1"/>
</dbReference>
<dbReference type="PRINTS" id="PR01092">
    <property type="entry name" value="SULFNYLUREAR"/>
</dbReference>
<gene>
    <name evidence="12" type="ORF">BaRGS_00009702</name>
</gene>
<dbReference type="Proteomes" id="UP001519460">
    <property type="component" value="Unassembled WGS sequence"/>
</dbReference>
<evidence type="ECO:0000313" key="12">
    <source>
        <dbReference type="EMBL" id="KAK7499155.1"/>
    </source>
</evidence>
<evidence type="ECO:0000256" key="2">
    <source>
        <dbReference type="ARBA" id="ARBA00022448"/>
    </source>
</evidence>
<evidence type="ECO:0000256" key="8">
    <source>
        <dbReference type="ARBA" id="ARBA00023136"/>
    </source>
</evidence>
<dbReference type="Pfam" id="PF00664">
    <property type="entry name" value="ABC_membrane"/>
    <property type="match status" value="1"/>
</dbReference>
<comment type="similarity">
    <text evidence="1">Belongs to the ABC transporter superfamily. ABCC family. Conjugate transporter (TC 3.A.1.208) subfamily.</text>
</comment>
<keyword evidence="5" id="KW-0547">Nucleotide-binding</keyword>
<keyword evidence="13" id="KW-1185">Reference proteome</keyword>
<feature type="transmembrane region" description="Helical" evidence="10">
    <location>
        <begin position="439"/>
        <end position="465"/>
    </location>
</feature>
<dbReference type="EMBL" id="JACVVK020000046">
    <property type="protein sequence ID" value="KAK7499155.1"/>
    <property type="molecule type" value="Genomic_DNA"/>
</dbReference>
<keyword evidence="4" id="KW-0677">Repeat</keyword>
<comment type="caution">
    <text evidence="12">The sequence shown here is derived from an EMBL/GenBank/DDBJ whole genome shotgun (WGS) entry which is preliminary data.</text>
</comment>
<proteinExistence type="inferred from homology"/>
<keyword evidence="6" id="KW-0067">ATP-binding</keyword>
<dbReference type="Gene3D" id="1.20.1560.10">
    <property type="entry name" value="ABC transporter type 1, transmembrane domain"/>
    <property type="match status" value="1"/>
</dbReference>
<dbReference type="InterPro" id="IPR011527">
    <property type="entry name" value="ABC1_TM_dom"/>
</dbReference>
<dbReference type="InterPro" id="IPR000388">
    <property type="entry name" value="ABCC8/9"/>
</dbReference>
<accession>A0ABD0LIG2</accession>
<organism evidence="12 13">
    <name type="scientific">Batillaria attramentaria</name>
    <dbReference type="NCBI Taxonomy" id="370345"/>
    <lineage>
        <taxon>Eukaryota</taxon>
        <taxon>Metazoa</taxon>
        <taxon>Spiralia</taxon>
        <taxon>Lophotrochozoa</taxon>
        <taxon>Mollusca</taxon>
        <taxon>Gastropoda</taxon>
        <taxon>Caenogastropoda</taxon>
        <taxon>Sorbeoconcha</taxon>
        <taxon>Cerithioidea</taxon>
        <taxon>Batillariidae</taxon>
        <taxon>Batillaria</taxon>
    </lineage>
</organism>
<evidence type="ECO:0000256" key="10">
    <source>
        <dbReference type="SAM" id="Phobius"/>
    </source>
</evidence>
<dbReference type="InterPro" id="IPR050173">
    <property type="entry name" value="ABC_transporter_C-like"/>
</dbReference>
<keyword evidence="7 10" id="KW-1133">Transmembrane helix</keyword>
<evidence type="ECO:0000259" key="11">
    <source>
        <dbReference type="PROSITE" id="PS50929"/>
    </source>
</evidence>
<dbReference type="GO" id="GO:0016020">
    <property type="term" value="C:membrane"/>
    <property type="evidence" value="ECO:0007669"/>
    <property type="project" value="UniProtKB-ARBA"/>
</dbReference>
<evidence type="ECO:0000256" key="6">
    <source>
        <dbReference type="ARBA" id="ARBA00022840"/>
    </source>
</evidence>
<evidence type="ECO:0000313" key="13">
    <source>
        <dbReference type="Proteomes" id="UP001519460"/>
    </source>
</evidence>
<evidence type="ECO:0000256" key="5">
    <source>
        <dbReference type="ARBA" id="ARBA00022741"/>
    </source>
</evidence>
<keyword evidence="8 10" id="KW-0472">Membrane</keyword>
<feature type="transmembrane region" description="Helical" evidence="10">
    <location>
        <begin position="216"/>
        <end position="238"/>
    </location>
</feature>
<keyword evidence="2" id="KW-0813">Transport</keyword>
<dbReference type="PANTHER" id="PTHR24223:SF461">
    <property type="entry name" value="ATP-BINDING CASSETTE SUB-FAMILY C MEMBER SUR"/>
    <property type="match status" value="1"/>
</dbReference>